<organism evidence="1">
    <name type="scientific">marine sediment metagenome</name>
    <dbReference type="NCBI Taxonomy" id="412755"/>
    <lineage>
        <taxon>unclassified sequences</taxon>
        <taxon>metagenomes</taxon>
        <taxon>ecological metagenomes</taxon>
    </lineage>
</organism>
<dbReference type="EMBL" id="BARV01027928">
    <property type="protein sequence ID" value="GAI42825.1"/>
    <property type="molecule type" value="Genomic_DNA"/>
</dbReference>
<protein>
    <submittedName>
        <fullName evidence="1">Uncharacterized protein</fullName>
    </submittedName>
</protein>
<proteinExistence type="predicted"/>
<accession>X1PUN9</accession>
<reference evidence="1" key="1">
    <citation type="journal article" date="2014" name="Front. Microbiol.">
        <title>High frequency of phylogenetically diverse reductive dehalogenase-homologous genes in deep subseafloor sedimentary metagenomes.</title>
        <authorList>
            <person name="Kawai M."/>
            <person name="Futagami T."/>
            <person name="Toyoda A."/>
            <person name="Takaki Y."/>
            <person name="Nishi S."/>
            <person name="Hori S."/>
            <person name="Arai W."/>
            <person name="Tsubouchi T."/>
            <person name="Morono Y."/>
            <person name="Uchiyama I."/>
            <person name="Ito T."/>
            <person name="Fujiyama A."/>
            <person name="Inagaki F."/>
            <person name="Takami H."/>
        </authorList>
    </citation>
    <scope>NUCLEOTIDE SEQUENCE</scope>
    <source>
        <strain evidence="1">Expedition CK06-06</strain>
    </source>
</reference>
<evidence type="ECO:0000313" key="1">
    <source>
        <dbReference type="EMBL" id="GAI42825.1"/>
    </source>
</evidence>
<gene>
    <name evidence="1" type="ORF">S06H3_44840</name>
</gene>
<dbReference type="AlphaFoldDB" id="X1PUN9"/>
<comment type="caution">
    <text evidence="1">The sequence shown here is derived from an EMBL/GenBank/DDBJ whole genome shotgun (WGS) entry which is preliminary data.</text>
</comment>
<name>X1PUN9_9ZZZZ</name>
<sequence length="76" mass="8731">MPSAAQLRNDRIDKLVAEFEGTKTRTLAPIYKRSLELFPRVTKERTKTYAEAALRILKANRKAAKKEAKKPEKEES</sequence>